<reference evidence="1" key="1">
    <citation type="submission" date="2022-06" db="EMBL/GenBank/DDBJ databases">
        <authorList>
            <person name="Dietemann V."/>
            <person name="Ory F."/>
            <person name="Dainat B."/>
            <person name="Oberhansli S."/>
        </authorList>
    </citation>
    <scope>NUCLEOTIDE SEQUENCE</scope>
    <source>
        <strain evidence="1">Ena-SAMPLE-TAB-26-04-2022-14:26:32:270-5432</strain>
    </source>
</reference>
<sequence length="81" mass="9455">MKQPAEEQRQAEVDKAMAVGTQFFKDQYGLEVDWTRHEFQPEYVSDNLALYGNVHGKPDQEVYAQVNYKTFEVISTVRPEE</sequence>
<evidence type="ECO:0008006" key="3">
    <source>
        <dbReference type="Google" id="ProtNLM"/>
    </source>
</evidence>
<keyword evidence="2" id="KW-1185">Reference proteome</keyword>
<name>A0ABM9FZ46_9BACL</name>
<gene>
    <name evidence="1" type="ORF">WJ0W_001777</name>
</gene>
<dbReference type="EMBL" id="CALYLO010000002">
    <property type="protein sequence ID" value="CAH8244543.1"/>
    <property type="molecule type" value="Genomic_DNA"/>
</dbReference>
<dbReference type="RefSeq" id="WP_213427465.1">
    <property type="nucleotide sequence ID" value="NZ_AP031286.1"/>
</dbReference>
<protein>
    <recommendedName>
        <fullName evidence="3">PepSY domain-containing protein</fullName>
    </recommendedName>
</protein>
<evidence type="ECO:0000313" key="2">
    <source>
        <dbReference type="Proteomes" id="UP001154322"/>
    </source>
</evidence>
<organism evidence="1 2">
    <name type="scientific">Paenibacillus melissococcoides</name>
    <dbReference type="NCBI Taxonomy" id="2912268"/>
    <lineage>
        <taxon>Bacteria</taxon>
        <taxon>Bacillati</taxon>
        <taxon>Bacillota</taxon>
        <taxon>Bacilli</taxon>
        <taxon>Bacillales</taxon>
        <taxon>Paenibacillaceae</taxon>
        <taxon>Paenibacillus</taxon>
    </lineage>
</organism>
<comment type="caution">
    <text evidence="1">The sequence shown here is derived from an EMBL/GenBank/DDBJ whole genome shotgun (WGS) entry which is preliminary data.</text>
</comment>
<dbReference type="Proteomes" id="UP001154322">
    <property type="component" value="Unassembled WGS sequence"/>
</dbReference>
<proteinExistence type="predicted"/>
<accession>A0ABM9FZ46</accession>
<evidence type="ECO:0000313" key="1">
    <source>
        <dbReference type="EMBL" id="CAH8244543.1"/>
    </source>
</evidence>